<keyword evidence="1" id="KW-0812">Transmembrane</keyword>
<sequence>MFDLDTALRAIAGAALALFLTPAIRPLGLSPRAARLCQQASLVLIGVAMAGALAATVLWFIDGH</sequence>
<evidence type="ECO:0000313" key="3">
    <source>
        <dbReference type="Proteomes" id="UP000422569"/>
    </source>
</evidence>
<dbReference type="AlphaFoldDB" id="A0A6B8MBV1"/>
<evidence type="ECO:0000256" key="1">
    <source>
        <dbReference type="SAM" id="Phobius"/>
    </source>
</evidence>
<keyword evidence="1" id="KW-0472">Membrane</keyword>
<reference evidence="2 3" key="1">
    <citation type="submission" date="2019-09" db="EMBL/GenBank/DDBJ databases">
        <title>Isolation and complete genome sequencing of Methylocystis species.</title>
        <authorList>
            <person name="Rumah B.L."/>
            <person name="Stead C.E."/>
            <person name="Stevens B.C."/>
            <person name="Minton N.P."/>
            <person name="Grosse-Honebrink A."/>
            <person name="Zhang Y."/>
        </authorList>
    </citation>
    <scope>NUCLEOTIDE SEQUENCE [LARGE SCALE GENOMIC DNA]</scope>
    <source>
        <strain evidence="2 3">BRCS2</strain>
    </source>
</reference>
<proteinExistence type="predicted"/>
<keyword evidence="3" id="KW-1185">Reference proteome</keyword>
<feature type="transmembrane region" description="Helical" evidence="1">
    <location>
        <begin position="40"/>
        <end position="61"/>
    </location>
</feature>
<gene>
    <name evidence="2" type="ORF">F7D14_11955</name>
</gene>
<organism evidence="2 3">
    <name type="scientific">Methylocystis parvus</name>
    <dbReference type="NCBI Taxonomy" id="134"/>
    <lineage>
        <taxon>Bacteria</taxon>
        <taxon>Pseudomonadati</taxon>
        <taxon>Pseudomonadota</taxon>
        <taxon>Alphaproteobacteria</taxon>
        <taxon>Hyphomicrobiales</taxon>
        <taxon>Methylocystaceae</taxon>
        <taxon>Methylocystis</taxon>
    </lineage>
</organism>
<dbReference type="Proteomes" id="UP000422569">
    <property type="component" value="Chromosome"/>
</dbReference>
<dbReference type="RefSeq" id="WP_154419943.1">
    <property type="nucleotide sequence ID" value="NZ_CP044331.1"/>
</dbReference>
<accession>A0A6B8MBV1</accession>
<dbReference type="EMBL" id="CP044331">
    <property type="protein sequence ID" value="QGM98120.1"/>
    <property type="molecule type" value="Genomic_DNA"/>
</dbReference>
<feature type="transmembrane region" description="Helical" evidence="1">
    <location>
        <begin position="6"/>
        <end position="28"/>
    </location>
</feature>
<protein>
    <submittedName>
        <fullName evidence="2">Uncharacterized protein</fullName>
    </submittedName>
</protein>
<keyword evidence="1" id="KW-1133">Transmembrane helix</keyword>
<name>A0A6B8MBV1_9HYPH</name>
<dbReference type="KEGG" id="mpar:F7D14_11955"/>
<evidence type="ECO:0000313" key="2">
    <source>
        <dbReference type="EMBL" id="QGM98120.1"/>
    </source>
</evidence>